<dbReference type="Proteomes" id="UP000248887">
    <property type="component" value="Unassembled WGS sequence"/>
</dbReference>
<dbReference type="CDD" id="cd02440">
    <property type="entry name" value="AdoMet_MTases"/>
    <property type="match status" value="1"/>
</dbReference>
<evidence type="ECO:0000313" key="6">
    <source>
        <dbReference type="EMBL" id="PZQ79761.1"/>
    </source>
</evidence>
<dbReference type="PANTHER" id="PTHR47806:SF1">
    <property type="entry name" value="RIBOSOMAL PROTEIN UL3 GLUTAMINE METHYLTRANSFERASE"/>
    <property type="match status" value="1"/>
</dbReference>
<dbReference type="InterPro" id="IPR017127">
    <property type="entry name" value="Ribosome_uL3_MTase"/>
</dbReference>
<feature type="domain" description="Methyltransferase small" evidence="4">
    <location>
        <begin position="133"/>
        <end position="216"/>
    </location>
</feature>
<keyword evidence="2 6" id="KW-0808">Transferase</keyword>
<dbReference type="Gene3D" id="3.40.50.150">
    <property type="entry name" value="Vaccinia Virus protein VP39"/>
    <property type="match status" value="1"/>
</dbReference>
<sequence length="313" mass="34285">MTAADELRTVRDFVRYAVSRFTEAELAFGHGTTTALDEAAFIVLEALHLPVDDLSPWLDARLTRTERERLADLIERRCTTREPAAYLLGRTYIRSVPFKSDRRAIVPRSFIGELMASDLFGGAGFSLIEEPEAVGRVLDLCTGSGCLAILAAMFFPNAQLDAVDISPEALSLAAENVAGHEMGDRVTLIQGDLFGPLTGRLYDLIITNPPYVDAQAMASLPEEYRHEPTLAFDGGPDGLDIVRRILAQAPAHLTGRGGIICEIGTGKEILEAEFPDLPFLWLDTEDSEGEVFWLSARDLGAGKDLRVISRMPH</sequence>
<dbReference type="GO" id="GO:0005829">
    <property type="term" value="C:cytosol"/>
    <property type="evidence" value="ECO:0007669"/>
    <property type="project" value="TreeGrafter"/>
</dbReference>
<dbReference type="PANTHER" id="PTHR47806">
    <property type="entry name" value="50S RIBOSOMAL PROTEIN L3 GLUTAMINE METHYLTRANSFERASE"/>
    <property type="match status" value="1"/>
</dbReference>
<evidence type="ECO:0000256" key="3">
    <source>
        <dbReference type="ARBA" id="ARBA00022691"/>
    </source>
</evidence>
<dbReference type="EMBL" id="QFQD01000078">
    <property type="protein sequence ID" value="PZQ79761.1"/>
    <property type="molecule type" value="Genomic_DNA"/>
</dbReference>
<evidence type="ECO:0000259" key="4">
    <source>
        <dbReference type="Pfam" id="PF05175"/>
    </source>
</evidence>
<keyword evidence="1 6" id="KW-0489">Methyltransferase</keyword>
<feature type="domain" description="Release factor glutamine methyltransferase N-terminal" evidence="5">
    <location>
        <begin position="30"/>
        <end position="89"/>
    </location>
</feature>
<dbReference type="PIRSF" id="PIRSF037167">
    <property type="entry name" value="Mtase_YfcB_prd"/>
    <property type="match status" value="1"/>
</dbReference>
<organism evidence="6 7">
    <name type="scientific">Ancylobacter novellus</name>
    <name type="common">Thiobacillus novellus</name>
    <dbReference type="NCBI Taxonomy" id="921"/>
    <lineage>
        <taxon>Bacteria</taxon>
        <taxon>Pseudomonadati</taxon>
        <taxon>Pseudomonadota</taxon>
        <taxon>Alphaproteobacteria</taxon>
        <taxon>Hyphomicrobiales</taxon>
        <taxon>Xanthobacteraceae</taxon>
        <taxon>Ancylobacter</taxon>
    </lineage>
</organism>
<dbReference type="InterPro" id="IPR040758">
    <property type="entry name" value="PrmC_N"/>
</dbReference>
<gene>
    <name evidence="6" type="ORF">DI549_19210</name>
</gene>
<dbReference type="GO" id="GO:0032259">
    <property type="term" value="P:methylation"/>
    <property type="evidence" value="ECO:0007669"/>
    <property type="project" value="UniProtKB-KW"/>
</dbReference>
<protein>
    <submittedName>
        <fullName evidence="6">50S ribosomal protein L3 N(5)-glutamine methyltransferase</fullName>
    </submittedName>
</protein>
<dbReference type="PROSITE" id="PS00092">
    <property type="entry name" value="N6_MTASE"/>
    <property type="match status" value="1"/>
</dbReference>
<dbReference type="NCBIfam" id="TIGR00536">
    <property type="entry name" value="hemK_fam"/>
    <property type="match status" value="1"/>
</dbReference>
<keyword evidence="6" id="KW-0687">Ribonucleoprotein</keyword>
<dbReference type="InterPro" id="IPR002052">
    <property type="entry name" value="DNA_methylase_N6_adenine_CS"/>
</dbReference>
<comment type="caution">
    <text evidence="6">The sequence shown here is derived from an EMBL/GenBank/DDBJ whole genome shotgun (WGS) entry which is preliminary data.</text>
</comment>
<dbReference type="Gene3D" id="1.10.8.10">
    <property type="entry name" value="DNA helicase RuvA subunit, C-terminal domain"/>
    <property type="match status" value="1"/>
</dbReference>
<dbReference type="GO" id="GO:0003676">
    <property type="term" value="F:nucleic acid binding"/>
    <property type="evidence" value="ECO:0007669"/>
    <property type="project" value="InterPro"/>
</dbReference>
<evidence type="ECO:0000313" key="7">
    <source>
        <dbReference type="Proteomes" id="UP000248887"/>
    </source>
</evidence>
<dbReference type="InterPro" id="IPR029063">
    <property type="entry name" value="SAM-dependent_MTases_sf"/>
</dbReference>
<reference evidence="6 7" key="1">
    <citation type="submission" date="2017-08" db="EMBL/GenBank/DDBJ databases">
        <title>Infants hospitalized years apart are colonized by the same room-sourced microbial strains.</title>
        <authorList>
            <person name="Brooks B."/>
            <person name="Olm M.R."/>
            <person name="Firek B.A."/>
            <person name="Baker R."/>
            <person name="Thomas B.C."/>
            <person name="Morowitz M.J."/>
            <person name="Banfield J.F."/>
        </authorList>
    </citation>
    <scope>NUCLEOTIDE SEQUENCE [LARGE SCALE GENOMIC DNA]</scope>
    <source>
        <strain evidence="6">S2_005_001_R2_27</strain>
    </source>
</reference>
<dbReference type="GO" id="GO:0005840">
    <property type="term" value="C:ribosome"/>
    <property type="evidence" value="ECO:0007669"/>
    <property type="project" value="UniProtKB-KW"/>
</dbReference>
<dbReference type="Pfam" id="PF05175">
    <property type="entry name" value="MTS"/>
    <property type="match status" value="1"/>
</dbReference>
<proteinExistence type="predicted"/>
<evidence type="ECO:0000259" key="5">
    <source>
        <dbReference type="Pfam" id="PF17827"/>
    </source>
</evidence>
<dbReference type="AlphaFoldDB" id="A0A2W5QMD2"/>
<keyword evidence="6" id="KW-0689">Ribosomal protein</keyword>
<dbReference type="GO" id="GO:0036009">
    <property type="term" value="F:protein-glutamine N-methyltransferase activity"/>
    <property type="evidence" value="ECO:0007669"/>
    <property type="project" value="InterPro"/>
</dbReference>
<accession>A0A2W5QMD2</accession>
<dbReference type="SUPFAM" id="SSF53335">
    <property type="entry name" value="S-adenosyl-L-methionine-dependent methyltransferases"/>
    <property type="match status" value="1"/>
</dbReference>
<evidence type="ECO:0000256" key="1">
    <source>
        <dbReference type="ARBA" id="ARBA00022603"/>
    </source>
</evidence>
<evidence type="ECO:0000256" key="2">
    <source>
        <dbReference type="ARBA" id="ARBA00022679"/>
    </source>
</evidence>
<dbReference type="InterPro" id="IPR007848">
    <property type="entry name" value="Small_mtfrase_dom"/>
</dbReference>
<keyword evidence="3" id="KW-0949">S-adenosyl-L-methionine</keyword>
<name>A0A2W5QMD2_ANCNO</name>
<dbReference type="Pfam" id="PF17827">
    <property type="entry name" value="PrmC_N"/>
    <property type="match status" value="1"/>
</dbReference>
<dbReference type="InterPro" id="IPR004556">
    <property type="entry name" value="HemK-like"/>
</dbReference>
<dbReference type="NCBIfam" id="TIGR03533">
    <property type="entry name" value="L3_gln_methyl"/>
    <property type="match status" value="1"/>
</dbReference>